<dbReference type="GO" id="GO:0030163">
    <property type="term" value="P:protein catabolic process"/>
    <property type="evidence" value="ECO:0007669"/>
    <property type="project" value="UniProtKB-ARBA"/>
</dbReference>
<evidence type="ECO:0000259" key="1">
    <source>
        <dbReference type="PROSITE" id="PS50097"/>
    </source>
</evidence>
<dbReference type="SUPFAM" id="SSF49599">
    <property type="entry name" value="TRAF domain-like"/>
    <property type="match status" value="1"/>
</dbReference>
<dbReference type="EMBL" id="BMAO01037327">
    <property type="protein sequence ID" value="GFR16968.1"/>
    <property type="molecule type" value="Genomic_DNA"/>
</dbReference>
<dbReference type="Gene3D" id="3.30.710.10">
    <property type="entry name" value="Potassium Channel Kv1.1, Chain A"/>
    <property type="match status" value="1"/>
</dbReference>
<dbReference type="SUPFAM" id="SSF54695">
    <property type="entry name" value="POZ domain"/>
    <property type="match status" value="1"/>
</dbReference>
<comment type="caution">
    <text evidence="3">The sequence shown here is derived from an EMBL/GenBank/DDBJ whole genome shotgun (WGS) entry which is preliminary data.</text>
</comment>
<organism evidence="3 4">
    <name type="scientific">Trichonephila clavata</name>
    <name type="common">Joro spider</name>
    <name type="synonym">Nephila clavata</name>
    <dbReference type="NCBI Taxonomy" id="2740835"/>
    <lineage>
        <taxon>Eukaryota</taxon>
        <taxon>Metazoa</taxon>
        <taxon>Ecdysozoa</taxon>
        <taxon>Arthropoda</taxon>
        <taxon>Chelicerata</taxon>
        <taxon>Arachnida</taxon>
        <taxon>Araneae</taxon>
        <taxon>Araneomorphae</taxon>
        <taxon>Entelegynae</taxon>
        <taxon>Araneoidea</taxon>
        <taxon>Nephilidae</taxon>
        <taxon>Trichonephila</taxon>
    </lineage>
</organism>
<dbReference type="PANTHER" id="PTHR24413">
    <property type="entry name" value="SPECKLE-TYPE POZ PROTEIN"/>
    <property type="match status" value="1"/>
</dbReference>
<proteinExistence type="predicted"/>
<dbReference type="InterPro" id="IPR008974">
    <property type="entry name" value="TRAF-like"/>
</dbReference>
<dbReference type="AlphaFoldDB" id="A0A8X6H6J8"/>
<accession>A0A8X6H6J8</accession>
<gene>
    <name evidence="3" type="primary">NCL1_49958</name>
    <name evidence="3" type="ORF">TNCT_39281</name>
</gene>
<dbReference type="InterPro" id="IPR002083">
    <property type="entry name" value="MATH/TRAF_dom"/>
</dbReference>
<keyword evidence="4" id="KW-1185">Reference proteome</keyword>
<dbReference type="CDD" id="cd18186">
    <property type="entry name" value="BTB_POZ_ZBTB_KLHL-like"/>
    <property type="match status" value="1"/>
</dbReference>
<dbReference type="PROSITE" id="PS50097">
    <property type="entry name" value="BTB"/>
    <property type="match status" value="1"/>
</dbReference>
<name>A0A8X6H6J8_TRICU</name>
<evidence type="ECO:0000313" key="3">
    <source>
        <dbReference type="EMBL" id="GFR16968.1"/>
    </source>
</evidence>
<feature type="domain" description="BTB" evidence="1">
    <location>
        <begin position="340"/>
        <end position="407"/>
    </location>
</feature>
<sequence length="463" mass="53929">MDSQSISERKCFSFTWAIENFSFCWQRDGETILSPAFIVDTIERSKWKLMLYPEHLSGKAYYVSFFLKREKDSKGPIDIKIFLEFSFLAADGSVIMSNEILEYSFHRGAAADFPETLKKELLQSQREQFLPNDILTVRCRIWKNFEEMIEERQCFARTRIGVERRSFVWTVPVSSFYAINYFHIKSILTDRGVMTLKLHLYSELADGLQICLEDERLKCSIFNFYLLDASGNRVEFLKHRVIFAEYRKCFLCPLSIFKEELMKDKDLYFPDDVLTLHCDCSFTAGIVLEEIEKMICQGCPLLMQEKNLTCKDLKSKITSLGLTRILQGNLESLYKENLLWDTKLKTKTGSFPVHKNILSARSPVFKAMFNSDMRERNSKCVNIEDLDDDTVQRMLLYVYTATLPDFQWDIACDLYAATDRMGTLHENKPTVSSKFNAFKIERIEATSRPCKNRDIFSMSVSSL</sequence>
<dbReference type="OrthoDB" id="624345at2759"/>
<dbReference type="SMART" id="SM00225">
    <property type="entry name" value="BTB"/>
    <property type="match status" value="1"/>
</dbReference>
<protein>
    <submittedName>
        <fullName evidence="3">Tdpoz2</fullName>
    </submittedName>
</protein>
<evidence type="ECO:0000313" key="4">
    <source>
        <dbReference type="Proteomes" id="UP000887116"/>
    </source>
</evidence>
<dbReference type="Proteomes" id="UP000887116">
    <property type="component" value="Unassembled WGS sequence"/>
</dbReference>
<dbReference type="Pfam" id="PF22486">
    <property type="entry name" value="MATH_2"/>
    <property type="match status" value="1"/>
</dbReference>
<dbReference type="PROSITE" id="PS50144">
    <property type="entry name" value="MATH"/>
    <property type="match status" value="1"/>
</dbReference>
<dbReference type="Gene3D" id="2.60.210.10">
    <property type="entry name" value="Apoptosis, Tumor Necrosis Factor Receptor Associated Protein 2, Chain A"/>
    <property type="match status" value="1"/>
</dbReference>
<dbReference type="InterPro" id="IPR011333">
    <property type="entry name" value="SKP1/BTB/POZ_sf"/>
</dbReference>
<evidence type="ECO:0000259" key="2">
    <source>
        <dbReference type="PROSITE" id="PS50144"/>
    </source>
</evidence>
<dbReference type="InterPro" id="IPR000210">
    <property type="entry name" value="BTB/POZ_dom"/>
</dbReference>
<reference evidence="3" key="1">
    <citation type="submission" date="2020-07" db="EMBL/GenBank/DDBJ databases">
        <title>Multicomponent nature underlies the extraordinary mechanical properties of spider dragline silk.</title>
        <authorList>
            <person name="Kono N."/>
            <person name="Nakamura H."/>
            <person name="Mori M."/>
            <person name="Yoshida Y."/>
            <person name="Ohtoshi R."/>
            <person name="Malay A.D."/>
            <person name="Moran D.A.P."/>
            <person name="Tomita M."/>
            <person name="Numata K."/>
            <person name="Arakawa K."/>
        </authorList>
    </citation>
    <scope>NUCLEOTIDE SEQUENCE</scope>
</reference>
<feature type="domain" description="MATH" evidence="2">
    <location>
        <begin position="11"/>
        <end position="141"/>
    </location>
</feature>
<dbReference type="Pfam" id="PF00651">
    <property type="entry name" value="BTB"/>
    <property type="match status" value="1"/>
</dbReference>